<dbReference type="GO" id="GO:0005634">
    <property type="term" value="C:nucleus"/>
    <property type="evidence" value="ECO:0007669"/>
    <property type="project" value="UniProtKB-SubCell"/>
</dbReference>
<feature type="compositionally biased region" description="Basic and acidic residues" evidence="6">
    <location>
        <begin position="114"/>
        <end position="133"/>
    </location>
</feature>
<keyword evidence="3" id="KW-0863">Zinc-finger</keyword>
<feature type="compositionally biased region" description="Low complexity" evidence="6">
    <location>
        <begin position="86"/>
        <end position="95"/>
    </location>
</feature>
<dbReference type="InterPro" id="IPR001510">
    <property type="entry name" value="Znf_PARP"/>
</dbReference>
<keyword evidence="2" id="KW-0479">Metal-binding</keyword>
<name>A0A9W8EBM7_9FUNG</name>
<proteinExistence type="predicted"/>
<evidence type="ECO:0000256" key="3">
    <source>
        <dbReference type="ARBA" id="ARBA00022771"/>
    </source>
</evidence>
<dbReference type="GO" id="GO:0008270">
    <property type="term" value="F:zinc ion binding"/>
    <property type="evidence" value="ECO:0007669"/>
    <property type="project" value="UniProtKB-KW"/>
</dbReference>
<dbReference type="OrthoDB" id="429950at2759"/>
<evidence type="ECO:0000259" key="7">
    <source>
        <dbReference type="PROSITE" id="PS50064"/>
    </source>
</evidence>
<dbReference type="AlphaFoldDB" id="A0A9W8EBM7"/>
<evidence type="ECO:0000256" key="4">
    <source>
        <dbReference type="ARBA" id="ARBA00022833"/>
    </source>
</evidence>
<evidence type="ECO:0000256" key="1">
    <source>
        <dbReference type="ARBA" id="ARBA00004123"/>
    </source>
</evidence>
<keyword evidence="4" id="KW-0862">Zinc</keyword>
<dbReference type="Gene3D" id="3.30.1740.10">
    <property type="entry name" value="Zinc finger, PARP-type"/>
    <property type="match status" value="1"/>
</dbReference>
<feature type="region of interest" description="Disordered" evidence="6">
    <location>
        <begin position="50"/>
        <end position="160"/>
    </location>
</feature>
<dbReference type="Proteomes" id="UP001151582">
    <property type="component" value="Unassembled WGS sequence"/>
</dbReference>
<dbReference type="GO" id="GO:0003677">
    <property type="term" value="F:DNA binding"/>
    <property type="evidence" value="ECO:0007669"/>
    <property type="project" value="InterPro"/>
</dbReference>
<dbReference type="InterPro" id="IPR036957">
    <property type="entry name" value="Znf_PARP_sf"/>
</dbReference>
<evidence type="ECO:0000313" key="8">
    <source>
        <dbReference type="EMBL" id="KAJ1973591.1"/>
    </source>
</evidence>
<comment type="subcellular location">
    <subcellularLocation>
        <location evidence="1">Nucleus</location>
    </subcellularLocation>
</comment>
<gene>
    <name evidence="8" type="ORF">H4R34_005020</name>
</gene>
<evidence type="ECO:0000256" key="5">
    <source>
        <dbReference type="ARBA" id="ARBA00023242"/>
    </source>
</evidence>
<reference evidence="8" key="1">
    <citation type="submission" date="2022-07" db="EMBL/GenBank/DDBJ databases">
        <title>Phylogenomic reconstructions and comparative analyses of Kickxellomycotina fungi.</title>
        <authorList>
            <person name="Reynolds N.K."/>
            <person name="Stajich J.E."/>
            <person name="Barry K."/>
            <person name="Grigoriev I.V."/>
            <person name="Crous P."/>
            <person name="Smith M.E."/>
        </authorList>
    </citation>
    <scope>NUCLEOTIDE SEQUENCE</scope>
    <source>
        <strain evidence="8">RSA 567</strain>
    </source>
</reference>
<dbReference type="Pfam" id="PF00645">
    <property type="entry name" value="zf-PARP"/>
    <property type="match status" value="1"/>
</dbReference>
<dbReference type="EMBL" id="JANBQB010000792">
    <property type="protein sequence ID" value="KAJ1973591.1"/>
    <property type="molecule type" value="Genomic_DNA"/>
</dbReference>
<dbReference type="SMART" id="SM01336">
    <property type="entry name" value="zf-PARP"/>
    <property type="match status" value="1"/>
</dbReference>
<keyword evidence="9" id="KW-1185">Reference proteome</keyword>
<sequence>KIQKGQLRLASIDESGSFTTKYWRHWGCVTSTILAKIPAAGSIVGFEKLTPEDQQQVEEAVHSQRPPSASGTAEPIPNGAAPPLPAAEKPPTTTHADTKATAKKSRKRKPATAQDDKAHTVDKKPKDPEEVTVPKKSRASAPTKRKSKTTSRRVSTNKEG</sequence>
<feature type="compositionally biased region" description="Basic residues" evidence="6">
    <location>
        <begin position="101"/>
        <end position="110"/>
    </location>
</feature>
<feature type="domain" description="PARP-type" evidence="7">
    <location>
        <begin position="1"/>
        <end position="65"/>
    </location>
</feature>
<organism evidence="8 9">
    <name type="scientific">Dimargaris verticillata</name>
    <dbReference type="NCBI Taxonomy" id="2761393"/>
    <lineage>
        <taxon>Eukaryota</taxon>
        <taxon>Fungi</taxon>
        <taxon>Fungi incertae sedis</taxon>
        <taxon>Zoopagomycota</taxon>
        <taxon>Kickxellomycotina</taxon>
        <taxon>Dimargaritomycetes</taxon>
        <taxon>Dimargaritales</taxon>
        <taxon>Dimargaritaceae</taxon>
        <taxon>Dimargaris</taxon>
    </lineage>
</organism>
<comment type="caution">
    <text evidence="8">The sequence shown here is derived from an EMBL/GenBank/DDBJ whole genome shotgun (WGS) entry which is preliminary data.</text>
</comment>
<evidence type="ECO:0000313" key="9">
    <source>
        <dbReference type="Proteomes" id="UP001151582"/>
    </source>
</evidence>
<dbReference type="PROSITE" id="PS50064">
    <property type="entry name" value="ZF_PARP_2"/>
    <property type="match status" value="1"/>
</dbReference>
<feature type="compositionally biased region" description="Basic residues" evidence="6">
    <location>
        <begin position="135"/>
        <end position="151"/>
    </location>
</feature>
<dbReference type="SUPFAM" id="SSF57716">
    <property type="entry name" value="Glucocorticoid receptor-like (DNA-binding domain)"/>
    <property type="match status" value="1"/>
</dbReference>
<accession>A0A9W8EBM7</accession>
<keyword evidence="5" id="KW-0539">Nucleus</keyword>
<feature type="non-terminal residue" evidence="8">
    <location>
        <position position="1"/>
    </location>
</feature>
<evidence type="ECO:0000256" key="6">
    <source>
        <dbReference type="SAM" id="MobiDB-lite"/>
    </source>
</evidence>
<evidence type="ECO:0000256" key="2">
    <source>
        <dbReference type="ARBA" id="ARBA00022723"/>
    </source>
</evidence>
<protein>
    <recommendedName>
        <fullName evidence="7">PARP-type domain-containing protein</fullName>
    </recommendedName>
</protein>